<dbReference type="InterPro" id="IPR003765">
    <property type="entry name" value="NO3_reductase_chaperone_NarJ"/>
</dbReference>
<evidence type="ECO:0000256" key="2">
    <source>
        <dbReference type="SAM" id="MobiDB-lite"/>
    </source>
</evidence>
<comment type="caution">
    <text evidence="3">The sequence shown here is derived from an EMBL/GenBank/DDBJ whole genome shotgun (WGS) entry which is preliminary data.</text>
</comment>
<name>A0A511YUF8_9CELL</name>
<dbReference type="InterPro" id="IPR020945">
    <property type="entry name" value="DMSO/NO3_reduct_chaperone"/>
</dbReference>
<dbReference type="Proteomes" id="UP000321484">
    <property type="component" value="Unassembled WGS sequence"/>
</dbReference>
<dbReference type="RefSeq" id="WP_146819026.1">
    <property type="nucleotide sequence ID" value="NZ_BJYK01000001.1"/>
</dbReference>
<organism evidence="3 4">
    <name type="scientific">Actinotalea fermentans</name>
    <dbReference type="NCBI Taxonomy" id="43671"/>
    <lineage>
        <taxon>Bacteria</taxon>
        <taxon>Bacillati</taxon>
        <taxon>Actinomycetota</taxon>
        <taxon>Actinomycetes</taxon>
        <taxon>Micrococcales</taxon>
        <taxon>Cellulomonadaceae</taxon>
        <taxon>Actinotalea</taxon>
    </lineage>
</organism>
<evidence type="ECO:0000313" key="3">
    <source>
        <dbReference type="EMBL" id="GEN78796.1"/>
    </source>
</evidence>
<dbReference type="SUPFAM" id="SSF89155">
    <property type="entry name" value="TorD-like"/>
    <property type="match status" value="1"/>
</dbReference>
<reference evidence="3 4" key="1">
    <citation type="submission" date="2019-07" db="EMBL/GenBank/DDBJ databases">
        <title>Whole genome shotgun sequence of Actinotalea fermentans NBRC 105374.</title>
        <authorList>
            <person name="Hosoyama A."/>
            <person name="Uohara A."/>
            <person name="Ohji S."/>
            <person name="Ichikawa N."/>
        </authorList>
    </citation>
    <scope>NUCLEOTIDE SEQUENCE [LARGE SCALE GENOMIC DNA]</scope>
    <source>
        <strain evidence="3 4">NBRC 105374</strain>
    </source>
</reference>
<dbReference type="Pfam" id="PF02613">
    <property type="entry name" value="Nitrate_red_del"/>
    <property type="match status" value="1"/>
</dbReference>
<feature type="region of interest" description="Disordered" evidence="2">
    <location>
        <begin position="198"/>
        <end position="227"/>
    </location>
</feature>
<dbReference type="GO" id="GO:0051082">
    <property type="term" value="F:unfolded protein binding"/>
    <property type="evidence" value="ECO:0007669"/>
    <property type="project" value="InterPro"/>
</dbReference>
<dbReference type="GO" id="GO:0042128">
    <property type="term" value="P:nitrate assimilation"/>
    <property type="evidence" value="ECO:0007669"/>
    <property type="project" value="UniProtKB-KW"/>
</dbReference>
<keyword evidence="1" id="KW-0534">Nitrate assimilation</keyword>
<dbReference type="PANTHER" id="PTHR43680">
    <property type="entry name" value="NITRATE REDUCTASE MOLYBDENUM COFACTOR ASSEMBLY CHAPERONE"/>
    <property type="match status" value="1"/>
</dbReference>
<evidence type="ECO:0000313" key="4">
    <source>
        <dbReference type="Proteomes" id="UP000321484"/>
    </source>
</evidence>
<dbReference type="Gene3D" id="1.10.3480.10">
    <property type="entry name" value="TorD-like"/>
    <property type="match status" value="1"/>
</dbReference>
<dbReference type="OrthoDB" id="4307003at2"/>
<keyword evidence="4" id="KW-1185">Reference proteome</keyword>
<dbReference type="AlphaFoldDB" id="A0A511YUF8"/>
<evidence type="ECO:0000256" key="1">
    <source>
        <dbReference type="ARBA" id="ARBA00023063"/>
    </source>
</evidence>
<sequence length="227" mass="24075">MNRVARARAAQGLATREAAVAHRVAALLLEYPTAELRGLLPSLRAAVDELAAPLAGPLARTLEHVAGTEPTALAAQYVETFDLRRRCSLYLTYYAYGDTRRRGVALVEFKQAYRAAGMELADDELPDHLAVVLEFASGPDQAAREAGLRLLLAHRAGLELLRLALADAGSPWAGAVEAVCATLPPLDGDERTAVARLAAEGPPGEDVGLDPTLQPYATTVSTSGARR</sequence>
<feature type="compositionally biased region" description="Polar residues" evidence="2">
    <location>
        <begin position="215"/>
        <end position="227"/>
    </location>
</feature>
<dbReference type="PANTHER" id="PTHR43680:SF2">
    <property type="entry name" value="NITRATE REDUCTASE MOLYBDENUM COFACTOR ASSEMBLY CHAPERONE NARJ"/>
    <property type="match status" value="1"/>
</dbReference>
<dbReference type="EMBL" id="BJYK01000001">
    <property type="protein sequence ID" value="GEN78796.1"/>
    <property type="molecule type" value="Genomic_DNA"/>
</dbReference>
<gene>
    <name evidence="3" type="ORF">AFE02nite_05300</name>
</gene>
<protein>
    <recommendedName>
        <fullName evidence="5">Nitrate reductase molybdenum cofactor assembly chaperone</fullName>
    </recommendedName>
</protein>
<dbReference type="NCBIfam" id="TIGR00684">
    <property type="entry name" value="narJ"/>
    <property type="match status" value="1"/>
</dbReference>
<proteinExistence type="predicted"/>
<dbReference type="GO" id="GO:0051131">
    <property type="term" value="P:chaperone-mediated protein complex assembly"/>
    <property type="evidence" value="ECO:0007669"/>
    <property type="project" value="InterPro"/>
</dbReference>
<accession>A0A511YUF8</accession>
<dbReference type="InterPro" id="IPR036411">
    <property type="entry name" value="TorD-like_sf"/>
</dbReference>
<dbReference type="GO" id="GO:0016530">
    <property type="term" value="F:metallochaperone activity"/>
    <property type="evidence" value="ECO:0007669"/>
    <property type="project" value="TreeGrafter"/>
</dbReference>
<evidence type="ECO:0008006" key="5">
    <source>
        <dbReference type="Google" id="ProtNLM"/>
    </source>
</evidence>